<dbReference type="GO" id="GO:0042773">
    <property type="term" value="P:ATP synthesis coupled electron transport"/>
    <property type="evidence" value="ECO:0007669"/>
    <property type="project" value="InterPro"/>
</dbReference>
<comment type="function">
    <text evidence="10">Core subunit of the mitochondrial membrane respiratory chain NADH dehydrogenase (Complex I) which catalyzes electron transfer from NADH through the respiratory chain, using ubiquinone as an electron acceptor. Essential for the catalytic activity and assembly of complex I.</text>
</comment>
<evidence type="ECO:0000256" key="3">
    <source>
        <dbReference type="ARBA" id="ARBA00012944"/>
    </source>
</evidence>
<feature type="transmembrane region" description="Helical" evidence="10">
    <location>
        <begin position="467"/>
        <end position="490"/>
    </location>
</feature>
<keyword evidence="10" id="KW-0830">Ubiquinone</keyword>
<feature type="transmembrane region" description="Helical" evidence="10">
    <location>
        <begin position="364"/>
        <end position="384"/>
    </location>
</feature>
<feature type="transmembrane region" description="Helical" evidence="10">
    <location>
        <begin position="142"/>
        <end position="159"/>
    </location>
</feature>
<feature type="domain" description="NADH:quinone oxidoreductase/Mrp antiporter transmembrane" evidence="11">
    <location>
        <begin position="97"/>
        <end position="369"/>
    </location>
</feature>
<gene>
    <name evidence="13" type="primary">ND5</name>
</gene>
<feature type="transmembrane region" description="Helical" evidence="10">
    <location>
        <begin position="43"/>
        <end position="68"/>
    </location>
</feature>
<evidence type="ECO:0000256" key="8">
    <source>
        <dbReference type="ARBA" id="ARBA00023136"/>
    </source>
</evidence>
<reference evidence="13" key="1">
    <citation type="submission" date="2022-07" db="EMBL/GenBank/DDBJ databases">
        <authorList>
            <person name="Liu H."/>
            <person name="Ye W."/>
        </authorList>
    </citation>
    <scope>NUCLEOTIDE SEQUENCE</scope>
</reference>
<evidence type="ECO:0000256" key="7">
    <source>
        <dbReference type="ARBA" id="ARBA00022989"/>
    </source>
</evidence>
<dbReference type="GO" id="GO:0016020">
    <property type="term" value="C:membrane"/>
    <property type="evidence" value="ECO:0007669"/>
    <property type="project" value="UniProtKB-SubCell"/>
</dbReference>
<protein>
    <recommendedName>
        <fullName evidence="4 10">NADH-ubiquinone oxidoreductase chain 5</fullName>
        <ecNumber evidence="3 10">7.1.1.2</ecNumber>
    </recommendedName>
</protein>
<evidence type="ECO:0000256" key="1">
    <source>
        <dbReference type="ARBA" id="ARBA00003257"/>
    </source>
</evidence>
<feature type="transmembrane region" description="Helical" evidence="10">
    <location>
        <begin position="202"/>
        <end position="221"/>
    </location>
</feature>
<dbReference type="InterPro" id="IPR003945">
    <property type="entry name" value="NU5C-like"/>
</dbReference>
<feature type="transmembrane region" description="Helical" evidence="10">
    <location>
        <begin position="525"/>
        <end position="542"/>
    </location>
</feature>
<keyword evidence="10" id="KW-0520">NAD</keyword>
<sequence length="543" mass="62306">MSILLLFLSLMFLMNSIYMITYNSFIYISIPLINLNQINMPFSFIMDWISCMFLSTVLMISSMILMFSMYYIPKKDFKKFSLMLIMFVTSMIILIISNNMFLLLLGWDMLGMSSYILVIYYQNNSSSGSGSITLLSNRIGDIFILLSIGMLMFNSMWELNMNESFNLMIMIMLLMASCTKSAQFPFSAWLPMAMSAPTPISALVHSSTLVTAGIYLMIRIMSNPHPFTIYIIMIISSMTALYAGLSANWEQDLKKIIALSTLSQMAMMMFAISMMSINLAYFHLIIHAFFKSLMFMCAGILIHESSYQDMRMMSMNNFNMPMTSIILGLTNAALMGLPFTSGFFSKDMIIEKMISSKMECLLTLLMISSIGMTASYSIRMMFLSNKNMIKSKPDSNNHCSMYSNIPIISMSPMAIMMGSMMMWIMNPEQMLFFPNQYKNIILMTLTLGFLLGIMLSFKNKKFMSLGLYSIALWSIHFMSTKTMIMFSPLMNMYNYNDKNWQEIYGPYKSYLMNKKMVILPESKNMSILMTLLLISIIPIMIMM</sequence>
<dbReference type="Pfam" id="PF00662">
    <property type="entry name" value="Proton_antipo_N"/>
    <property type="match status" value="1"/>
</dbReference>
<organism evidence="13">
    <name type="scientific">Lycosa sp</name>
    <dbReference type="NCBI Taxonomy" id="3013955"/>
    <lineage>
        <taxon>Eukaryota</taxon>
        <taxon>Metazoa</taxon>
        <taxon>Ecdysozoa</taxon>
        <taxon>Arthropoda</taxon>
        <taxon>Chelicerata</taxon>
        <taxon>Arachnida</taxon>
        <taxon>Araneae</taxon>
        <taxon>Araneomorphae</taxon>
        <taxon>Entelegynae</taxon>
        <taxon>Lycosoidea</taxon>
        <taxon>Lycosidae</taxon>
        <taxon>Lycosa</taxon>
    </lineage>
</organism>
<evidence type="ECO:0000256" key="9">
    <source>
        <dbReference type="ARBA" id="ARBA00049551"/>
    </source>
</evidence>
<evidence type="ECO:0000313" key="13">
    <source>
        <dbReference type="EMBL" id="WAQ70309.1"/>
    </source>
</evidence>
<accession>A0A9E9FXA2</accession>
<comment type="subcellular location">
    <subcellularLocation>
        <location evidence="2">Membrane</location>
        <topology evidence="2">Multi-pass membrane protein</topology>
    </subcellularLocation>
</comment>
<name>A0A9E9FXA2_9ARAC</name>
<evidence type="ECO:0000256" key="6">
    <source>
        <dbReference type="ARBA" id="ARBA00022982"/>
    </source>
</evidence>
<dbReference type="GO" id="GO:0015990">
    <property type="term" value="P:electron transport coupled proton transport"/>
    <property type="evidence" value="ECO:0007669"/>
    <property type="project" value="TreeGrafter"/>
</dbReference>
<feature type="domain" description="NADH-Ubiquinone oxidoreductase (complex I) chain 5 N-terminal" evidence="12">
    <location>
        <begin position="33"/>
        <end position="80"/>
    </location>
</feature>
<keyword evidence="6" id="KW-0249">Electron transport</keyword>
<dbReference type="InterPro" id="IPR001516">
    <property type="entry name" value="Proton_antipo_N"/>
</dbReference>
<feature type="transmembrane region" description="Helical" evidence="10">
    <location>
        <begin position="80"/>
        <end position="96"/>
    </location>
</feature>
<keyword evidence="10 13" id="KW-0496">Mitochondrion</keyword>
<dbReference type="PRINTS" id="PR01434">
    <property type="entry name" value="NADHDHGNASE5"/>
</dbReference>
<proteinExistence type="inferred from homology"/>
<dbReference type="EMBL" id="ON951646">
    <property type="protein sequence ID" value="WAQ70309.1"/>
    <property type="molecule type" value="Genomic_DNA"/>
</dbReference>
<keyword evidence="10" id="KW-0813">Transport</keyword>
<dbReference type="GO" id="GO:0003954">
    <property type="term" value="F:NADH dehydrogenase activity"/>
    <property type="evidence" value="ECO:0007669"/>
    <property type="project" value="TreeGrafter"/>
</dbReference>
<evidence type="ECO:0000256" key="5">
    <source>
        <dbReference type="ARBA" id="ARBA00022692"/>
    </source>
</evidence>
<keyword evidence="5 10" id="KW-0812">Transmembrane</keyword>
<keyword evidence="7 10" id="KW-1133">Transmembrane helix</keyword>
<feature type="transmembrane region" description="Helical" evidence="10">
    <location>
        <begin position="257"/>
        <end position="275"/>
    </location>
</feature>
<feature type="transmembrane region" description="Helical" evidence="10">
    <location>
        <begin position="323"/>
        <end position="344"/>
    </location>
</feature>
<comment type="similarity">
    <text evidence="10">Belongs to the complex I subunit 5 family.</text>
</comment>
<feature type="transmembrane region" description="Helical" evidence="10">
    <location>
        <begin position="165"/>
        <end position="190"/>
    </location>
</feature>
<feature type="transmembrane region" description="Helical" evidence="10">
    <location>
        <begin position="437"/>
        <end position="455"/>
    </location>
</feature>
<geneLocation type="mitochondrion" evidence="13"/>
<dbReference type="Pfam" id="PF00361">
    <property type="entry name" value="Proton_antipo_M"/>
    <property type="match status" value="1"/>
</dbReference>
<evidence type="ECO:0000256" key="10">
    <source>
        <dbReference type="RuleBase" id="RU003404"/>
    </source>
</evidence>
<evidence type="ECO:0000256" key="4">
    <source>
        <dbReference type="ARBA" id="ARBA00021096"/>
    </source>
</evidence>
<dbReference type="PANTHER" id="PTHR42829">
    <property type="entry name" value="NADH-UBIQUINONE OXIDOREDUCTASE CHAIN 5"/>
    <property type="match status" value="1"/>
</dbReference>
<dbReference type="GO" id="GO:0008137">
    <property type="term" value="F:NADH dehydrogenase (ubiquinone) activity"/>
    <property type="evidence" value="ECO:0007669"/>
    <property type="project" value="UniProtKB-EC"/>
</dbReference>
<evidence type="ECO:0000259" key="12">
    <source>
        <dbReference type="Pfam" id="PF00662"/>
    </source>
</evidence>
<feature type="transmembrane region" description="Helical" evidence="10">
    <location>
        <begin position="405"/>
        <end position="425"/>
    </location>
</feature>
<keyword evidence="8 10" id="KW-0472">Membrane</keyword>
<comment type="function">
    <text evidence="1">Core subunit of the mitochondrial membrane respiratory chain NADH dehydrogenase (Complex I) that is believed to belong to the minimal assembly required for catalysis. Complex I functions in the transfer of electrons from NADH to the respiratory chain. The immediate electron acceptor for the enzyme is believed to be ubiquinone.</text>
</comment>
<feature type="transmembrane region" description="Helical" evidence="10">
    <location>
        <begin position="281"/>
        <end position="302"/>
    </location>
</feature>
<feature type="transmembrane region" description="Helical" evidence="10">
    <location>
        <begin position="227"/>
        <end position="245"/>
    </location>
</feature>
<evidence type="ECO:0000259" key="11">
    <source>
        <dbReference type="Pfam" id="PF00361"/>
    </source>
</evidence>
<evidence type="ECO:0000256" key="2">
    <source>
        <dbReference type="ARBA" id="ARBA00004141"/>
    </source>
</evidence>
<dbReference type="InterPro" id="IPR001750">
    <property type="entry name" value="ND/Mrp_TM"/>
</dbReference>
<comment type="catalytic activity">
    <reaction evidence="9 10">
        <text>a ubiquinone + NADH + 5 H(+)(in) = a ubiquinol + NAD(+) + 4 H(+)(out)</text>
        <dbReference type="Rhea" id="RHEA:29091"/>
        <dbReference type="Rhea" id="RHEA-COMP:9565"/>
        <dbReference type="Rhea" id="RHEA-COMP:9566"/>
        <dbReference type="ChEBI" id="CHEBI:15378"/>
        <dbReference type="ChEBI" id="CHEBI:16389"/>
        <dbReference type="ChEBI" id="CHEBI:17976"/>
        <dbReference type="ChEBI" id="CHEBI:57540"/>
        <dbReference type="ChEBI" id="CHEBI:57945"/>
        <dbReference type="EC" id="7.1.1.2"/>
    </reaction>
</comment>
<dbReference type="PANTHER" id="PTHR42829:SF2">
    <property type="entry name" value="NADH-UBIQUINONE OXIDOREDUCTASE CHAIN 5"/>
    <property type="match status" value="1"/>
</dbReference>
<dbReference type="EC" id="7.1.1.2" evidence="3 10"/>
<dbReference type="AlphaFoldDB" id="A0A9E9FXA2"/>